<evidence type="ECO:0000256" key="24">
    <source>
        <dbReference type="ARBA" id="ARBA00041332"/>
    </source>
</evidence>
<evidence type="ECO:0000256" key="4">
    <source>
        <dbReference type="ARBA" id="ARBA00004236"/>
    </source>
</evidence>
<evidence type="ECO:0000256" key="6">
    <source>
        <dbReference type="ARBA" id="ARBA00009348"/>
    </source>
</evidence>
<reference evidence="28" key="1">
    <citation type="submission" date="2022-11" db="UniProtKB">
        <authorList>
            <consortium name="EnsemblMetazoa"/>
        </authorList>
    </citation>
    <scope>IDENTIFICATION</scope>
</reference>
<keyword evidence="12" id="KW-0378">Hydrolase</keyword>
<comment type="function">
    <text evidence="21">Catalyzes the removal of sialic acid (N-acetylneuraminic acid) moieties from glycoproteins and glycolipids. To be active, it is strictly dependent on its presence in the multienzyme complex. Appears to have a preference for alpha 2-3 and alpha 2-6 sialyl linkage.</text>
</comment>
<keyword evidence="20" id="KW-0968">Cytoplasmic vesicle</keyword>
<evidence type="ECO:0000256" key="3">
    <source>
        <dbReference type="ARBA" id="ARBA00004227"/>
    </source>
</evidence>
<comment type="subunit">
    <text evidence="22">Interacts with cathepsin A (protective protein), beta-galactosidase and N-acetylgalactosamine-6-sulfate sulfatase in a multienzyme complex.</text>
</comment>
<dbReference type="EC" id="3.2.1.18" evidence="7"/>
<keyword evidence="15" id="KW-0472">Membrane</keyword>
<feature type="domain" description="Sialidase" evidence="27">
    <location>
        <begin position="75"/>
        <end position="365"/>
    </location>
</feature>
<feature type="signal peptide" evidence="26">
    <location>
        <begin position="1"/>
        <end position="37"/>
    </location>
</feature>
<dbReference type="GO" id="GO:0006689">
    <property type="term" value="P:ganglioside catabolic process"/>
    <property type="evidence" value="ECO:0007669"/>
    <property type="project" value="TreeGrafter"/>
</dbReference>
<keyword evidence="11" id="KW-0677">Repeat</keyword>
<evidence type="ECO:0000256" key="1">
    <source>
        <dbReference type="ARBA" id="ARBA00000427"/>
    </source>
</evidence>
<keyword evidence="18" id="KW-0119">Carbohydrate metabolism</keyword>
<evidence type="ECO:0000313" key="28">
    <source>
        <dbReference type="EnsemblMetazoa" id="XP_038046435.1"/>
    </source>
</evidence>
<keyword evidence="17" id="KW-0458">Lysosome</keyword>
<evidence type="ECO:0000256" key="26">
    <source>
        <dbReference type="SAM" id="SignalP"/>
    </source>
</evidence>
<evidence type="ECO:0000256" key="5">
    <source>
        <dbReference type="ARBA" id="ARBA00004541"/>
    </source>
</evidence>
<dbReference type="FunFam" id="2.120.10.10:FF:000003">
    <property type="entry name" value="Neuraminidase 1"/>
    <property type="match status" value="1"/>
</dbReference>
<dbReference type="InterPro" id="IPR026856">
    <property type="entry name" value="Sialidase_fam"/>
</dbReference>
<dbReference type="GO" id="GO:0005886">
    <property type="term" value="C:plasma membrane"/>
    <property type="evidence" value="ECO:0007669"/>
    <property type="project" value="UniProtKB-SubCell"/>
</dbReference>
<keyword evidence="29" id="KW-1185">Reference proteome</keyword>
<protein>
    <recommendedName>
        <fullName evidence="23">Sialidase-1</fullName>
        <ecNumber evidence="7">3.2.1.18</ecNumber>
    </recommendedName>
    <alternativeName>
        <fullName evidence="25">Lysosomal sialidase</fullName>
    </alternativeName>
    <alternativeName>
        <fullName evidence="24">N-acetyl-alpha-neuraminidase 1</fullName>
    </alternativeName>
</protein>
<evidence type="ECO:0000256" key="7">
    <source>
        <dbReference type="ARBA" id="ARBA00012733"/>
    </source>
</evidence>
<dbReference type="Proteomes" id="UP000887568">
    <property type="component" value="Unplaced"/>
</dbReference>
<evidence type="ECO:0000256" key="10">
    <source>
        <dbReference type="ARBA" id="ARBA00022729"/>
    </source>
</evidence>
<accession>A0A913Z6I9</accession>
<dbReference type="CDD" id="cd15482">
    <property type="entry name" value="Sialidase_non-viral"/>
    <property type="match status" value="1"/>
</dbReference>
<evidence type="ECO:0000256" key="17">
    <source>
        <dbReference type="ARBA" id="ARBA00023228"/>
    </source>
</evidence>
<keyword evidence="13" id="KW-0442">Lipid degradation</keyword>
<dbReference type="SUPFAM" id="SSF50939">
    <property type="entry name" value="Sialidases"/>
    <property type="match status" value="1"/>
</dbReference>
<evidence type="ECO:0000256" key="16">
    <source>
        <dbReference type="ARBA" id="ARBA00023180"/>
    </source>
</evidence>
<organism evidence="28 29">
    <name type="scientific">Patiria miniata</name>
    <name type="common">Bat star</name>
    <name type="synonym">Asterina miniata</name>
    <dbReference type="NCBI Taxonomy" id="46514"/>
    <lineage>
        <taxon>Eukaryota</taxon>
        <taxon>Metazoa</taxon>
        <taxon>Echinodermata</taxon>
        <taxon>Eleutherozoa</taxon>
        <taxon>Asterozoa</taxon>
        <taxon>Asteroidea</taxon>
        <taxon>Valvatacea</taxon>
        <taxon>Valvatida</taxon>
        <taxon>Asterinidae</taxon>
        <taxon>Patiria</taxon>
    </lineage>
</organism>
<keyword evidence="14" id="KW-0443">Lipid metabolism</keyword>
<evidence type="ECO:0000256" key="9">
    <source>
        <dbReference type="ARBA" id="ARBA00022553"/>
    </source>
</evidence>
<dbReference type="EnsemblMetazoa" id="XM_038190507.1">
    <property type="protein sequence ID" value="XP_038046435.1"/>
    <property type="gene ID" value="LOC119720701"/>
</dbReference>
<dbReference type="Gene3D" id="2.120.10.10">
    <property type="match status" value="1"/>
</dbReference>
<evidence type="ECO:0000256" key="25">
    <source>
        <dbReference type="ARBA" id="ARBA00041413"/>
    </source>
</evidence>
<name>A0A913Z6I9_PATMI</name>
<dbReference type="AlphaFoldDB" id="A0A913Z6I9"/>
<keyword evidence="10 26" id="KW-0732">Signal</keyword>
<dbReference type="GO" id="GO:0004308">
    <property type="term" value="F:exo-alpha-sialidase activity"/>
    <property type="evidence" value="ECO:0007669"/>
    <property type="project" value="UniProtKB-EC"/>
</dbReference>
<dbReference type="GO" id="GO:0005765">
    <property type="term" value="C:lysosomal membrane"/>
    <property type="evidence" value="ECO:0007669"/>
    <property type="project" value="UniProtKB-SubCell"/>
</dbReference>
<evidence type="ECO:0000256" key="18">
    <source>
        <dbReference type="ARBA" id="ARBA00023277"/>
    </source>
</evidence>
<feature type="chain" id="PRO_5036872784" description="Sialidase-1" evidence="26">
    <location>
        <begin position="38"/>
        <end position="396"/>
    </location>
</feature>
<evidence type="ECO:0000256" key="14">
    <source>
        <dbReference type="ARBA" id="ARBA00023098"/>
    </source>
</evidence>
<evidence type="ECO:0000313" key="29">
    <source>
        <dbReference type="Proteomes" id="UP000887568"/>
    </source>
</evidence>
<evidence type="ECO:0000256" key="19">
    <source>
        <dbReference type="ARBA" id="ARBA00023295"/>
    </source>
</evidence>
<evidence type="ECO:0000256" key="22">
    <source>
        <dbReference type="ARBA" id="ARBA00038519"/>
    </source>
</evidence>
<sequence length="396" mass="43601">MARDAAGSFLCGFGRASCQKFFAICLLSLLLSHVTLAQPSAKVNPSIASQRPLWRAGEAEVVIYRIPLLSYTPGGRLLAVAEARKYTGGDAGPKFMVIRRSLDDLGDEWEPMQVIVDDGYLTFDGLNLGNIIVDDEKAIIFIMFTVCNHHDGCDVTSTKLIRSLDDGVTWSKAMNISEQIGTQVFAPGPGSGFQKKYAPNKGRLVSCGHGSLYTDGIYCLLSDDHGMTWFWGGSVIGIPYGQEKVEGDFVPDECQGVELPNGTIMINARNQYRFKCPCRIVAWSFDGGETLPIQDVYQVEALIEPACAAGLLYHRNVLLFSNPKSTTARVALTLQWSYDNGTTWNGEYQIWDKASGYSTMTAHPGASQYIFILFEKGITLTTESIEFVRVSLYEDV</sequence>
<evidence type="ECO:0000256" key="11">
    <source>
        <dbReference type="ARBA" id="ARBA00022737"/>
    </source>
</evidence>
<keyword evidence="16" id="KW-0325">Glycoprotein</keyword>
<dbReference type="InterPro" id="IPR036278">
    <property type="entry name" value="Sialidase_sf"/>
</dbReference>
<dbReference type="GO" id="GO:0043202">
    <property type="term" value="C:lysosomal lumen"/>
    <property type="evidence" value="ECO:0007669"/>
    <property type="project" value="UniProtKB-SubCell"/>
</dbReference>
<comment type="similarity">
    <text evidence="6">Belongs to the glycosyl hydrolase 33 family.</text>
</comment>
<evidence type="ECO:0000259" key="27">
    <source>
        <dbReference type="Pfam" id="PF13088"/>
    </source>
</evidence>
<evidence type="ECO:0000256" key="8">
    <source>
        <dbReference type="ARBA" id="ARBA00022475"/>
    </source>
</evidence>
<evidence type="ECO:0000256" key="23">
    <source>
        <dbReference type="ARBA" id="ARBA00040509"/>
    </source>
</evidence>
<keyword evidence="19" id="KW-0326">Glycosidase</keyword>
<dbReference type="GO" id="GO:0031410">
    <property type="term" value="C:cytoplasmic vesicle"/>
    <property type="evidence" value="ECO:0007669"/>
    <property type="project" value="UniProtKB-SubCell"/>
</dbReference>
<keyword evidence="9" id="KW-0597">Phosphoprotein</keyword>
<evidence type="ECO:0000256" key="20">
    <source>
        <dbReference type="ARBA" id="ARBA00023329"/>
    </source>
</evidence>
<dbReference type="Pfam" id="PF13088">
    <property type="entry name" value="BNR_2"/>
    <property type="match status" value="1"/>
</dbReference>
<evidence type="ECO:0000256" key="21">
    <source>
        <dbReference type="ARBA" id="ARBA00037235"/>
    </source>
</evidence>
<comment type="subcellular location">
    <subcellularLocation>
        <location evidence="4">Cell membrane</location>
    </subcellularLocation>
    <subcellularLocation>
        <location evidence="5">Cytoplasmic vesicle</location>
    </subcellularLocation>
    <subcellularLocation>
        <location evidence="3">Lysosome lumen</location>
    </subcellularLocation>
    <subcellularLocation>
        <location evidence="2">Lysosome membrane</location>
        <topology evidence="2">Peripheral membrane protein</topology>
        <orientation evidence="2">Lumenal side</orientation>
    </subcellularLocation>
</comment>
<dbReference type="PANTHER" id="PTHR10628:SF25">
    <property type="entry name" value="SIALIDASE-1"/>
    <property type="match status" value="1"/>
</dbReference>
<comment type="catalytic activity">
    <reaction evidence="1">
        <text>Hydrolysis of alpha-(2-&gt;3)-, alpha-(2-&gt;6)-, alpha-(2-&gt;8)- glycosidic linkages of terminal sialic acid residues in oligosaccharides, glycoproteins, glycolipids, colominic acid and synthetic substrates.</text>
        <dbReference type="EC" id="3.2.1.18"/>
    </reaction>
</comment>
<evidence type="ECO:0000256" key="12">
    <source>
        <dbReference type="ARBA" id="ARBA00022801"/>
    </source>
</evidence>
<dbReference type="RefSeq" id="XP_038046435.1">
    <property type="nucleotide sequence ID" value="XM_038190507.1"/>
</dbReference>
<evidence type="ECO:0000256" key="13">
    <source>
        <dbReference type="ARBA" id="ARBA00022963"/>
    </source>
</evidence>
<keyword evidence="8" id="KW-1003">Cell membrane</keyword>
<dbReference type="GO" id="GO:0009313">
    <property type="term" value="P:oligosaccharide catabolic process"/>
    <property type="evidence" value="ECO:0007669"/>
    <property type="project" value="TreeGrafter"/>
</dbReference>
<dbReference type="PANTHER" id="PTHR10628">
    <property type="entry name" value="SIALIDASE"/>
    <property type="match status" value="1"/>
</dbReference>
<evidence type="ECO:0000256" key="2">
    <source>
        <dbReference type="ARBA" id="ARBA00004207"/>
    </source>
</evidence>
<dbReference type="OrthoDB" id="2739686at2759"/>
<dbReference type="GeneID" id="119720701"/>
<evidence type="ECO:0000256" key="15">
    <source>
        <dbReference type="ARBA" id="ARBA00023136"/>
    </source>
</evidence>
<proteinExistence type="inferred from homology"/>
<dbReference type="OMA" id="IRSYDAC"/>
<dbReference type="InterPro" id="IPR011040">
    <property type="entry name" value="Sialidase"/>
</dbReference>